<evidence type="ECO:0000259" key="1">
    <source>
        <dbReference type="Pfam" id="PF04606"/>
    </source>
</evidence>
<gene>
    <name evidence="2" type="ORF">B1H58_02575</name>
</gene>
<dbReference type="RefSeq" id="WP_085067834.1">
    <property type="nucleotide sequence ID" value="NZ_CP019706.1"/>
</dbReference>
<dbReference type="OrthoDB" id="6895359at2"/>
<protein>
    <recommendedName>
        <fullName evidence="1">Zinc finger Ogr/Delta-type domain-containing protein</fullName>
    </recommendedName>
</protein>
<evidence type="ECO:0000313" key="2">
    <source>
        <dbReference type="EMBL" id="ARJ40990.1"/>
    </source>
</evidence>
<dbReference type="AlphaFoldDB" id="A0A1W6B1P3"/>
<dbReference type="KEGG" id="palh:B1H58_02575"/>
<dbReference type="EMBL" id="CP019706">
    <property type="protein sequence ID" value="ARJ40990.1"/>
    <property type="molecule type" value="Genomic_DNA"/>
</dbReference>
<dbReference type="STRING" id="1891675.B1H58_02575"/>
<name>A0A1W6B1P3_9GAMM</name>
<accession>A0A1W6B1P3</accession>
<dbReference type="Pfam" id="PF04606">
    <property type="entry name" value="Ogr_Delta"/>
    <property type="match status" value="1"/>
</dbReference>
<reference evidence="2 3" key="1">
    <citation type="submission" date="2017-02" db="EMBL/GenBank/DDBJ databases">
        <title>Complete genome sequence of the drought resistance-promoting endophyte Pantoea alhagi LTYR-11Z.</title>
        <authorList>
            <person name="Zhang L."/>
        </authorList>
    </citation>
    <scope>NUCLEOTIDE SEQUENCE [LARGE SCALE GENOMIC DNA]</scope>
    <source>
        <strain evidence="2 3">LTYR-11Z</strain>
    </source>
</reference>
<evidence type="ECO:0000313" key="3">
    <source>
        <dbReference type="Proteomes" id="UP000192900"/>
    </source>
</evidence>
<sequence>MAMKCPECGTTAHTRTSEYQTGTLKKTWYQCRNIDCSCTFTTLESLDSIIMKPQKAGGTTGPAQETPKRVQQTLNRYGAASRLSNRQHAPA</sequence>
<organism evidence="2 3">
    <name type="scientific">Pantoea alhagi</name>
    <dbReference type="NCBI Taxonomy" id="1891675"/>
    <lineage>
        <taxon>Bacteria</taxon>
        <taxon>Pseudomonadati</taxon>
        <taxon>Pseudomonadota</taxon>
        <taxon>Gammaproteobacteria</taxon>
        <taxon>Enterobacterales</taxon>
        <taxon>Erwiniaceae</taxon>
        <taxon>Pantoea</taxon>
    </lineage>
</organism>
<feature type="domain" description="Zinc finger Ogr/Delta-type" evidence="1">
    <location>
        <begin position="4"/>
        <end position="49"/>
    </location>
</feature>
<dbReference type="Proteomes" id="UP000192900">
    <property type="component" value="Chromosome"/>
</dbReference>
<dbReference type="InterPro" id="IPR007684">
    <property type="entry name" value="Znf_Ogr/Delta"/>
</dbReference>
<proteinExistence type="predicted"/>
<keyword evidence="3" id="KW-1185">Reference proteome</keyword>